<comment type="caution">
    <text evidence="2">The sequence shown here is derived from an EMBL/GenBank/DDBJ whole genome shotgun (WGS) entry which is preliminary data.</text>
</comment>
<feature type="compositionally biased region" description="Low complexity" evidence="1">
    <location>
        <begin position="22"/>
        <end position="31"/>
    </location>
</feature>
<feature type="compositionally biased region" description="Basic and acidic residues" evidence="1">
    <location>
        <begin position="51"/>
        <end position="75"/>
    </location>
</feature>
<keyword evidence="3" id="KW-1185">Reference proteome</keyword>
<dbReference type="Proteomes" id="UP000700596">
    <property type="component" value="Unassembled WGS sequence"/>
</dbReference>
<protein>
    <submittedName>
        <fullName evidence="2">Uncharacterized protein</fullName>
    </submittedName>
</protein>
<organism evidence="2 3">
    <name type="scientific">Dendryphion nanum</name>
    <dbReference type="NCBI Taxonomy" id="256645"/>
    <lineage>
        <taxon>Eukaryota</taxon>
        <taxon>Fungi</taxon>
        <taxon>Dikarya</taxon>
        <taxon>Ascomycota</taxon>
        <taxon>Pezizomycotina</taxon>
        <taxon>Dothideomycetes</taxon>
        <taxon>Pleosporomycetidae</taxon>
        <taxon>Pleosporales</taxon>
        <taxon>Torulaceae</taxon>
        <taxon>Dendryphion</taxon>
    </lineage>
</organism>
<reference evidence="2" key="1">
    <citation type="journal article" date="2021" name="Nat. Commun.">
        <title>Genetic determinants of endophytism in the Arabidopsis root mycobiome.</title>
        <authorList>
            <person name="Mesny F."/>
            <person name="Miyauchi S."/>
            <person name="Thiergart T."/>
            <person name="Pickel B."/>
            <person name="Atanasova L."/>
            <person name="Karlsson M."/>
            <person name="Huettel B."/>
            <person name="Barry K.W."/>
            <person name="Haridas S."/>
            <person name="Chen C."/>
            <person name="Bauer D."/>
            <person name="Andreopoulos W."/>
            <person name="Pangilinan J."/>
            <person name="LaButti K."/>
            <person name="Riley R."/>
            <person name="Lipzen A."/>
            <person name="Clum A."/>
            <person name="Drula E."/>
            <person name="Henrissat B."/>
            <person name="Kohler A."/>
            <person name="Grigoriev I.V."/>
            <person name="Martin F.M."/>
            <person name="Hacquard S."/>
        </authorList>
    </citation>
    <scope>NUCLEOTIDE SEQUENCE</scope>
    <source>
        <strain evidence="2">MPI-CAGE-CH-0243</strain>
    </source>
</reference>
<evidence type="ECO:0000256" key="1">
    <source>
        <dbReference type="SAM" id="MobiDB-lite"/>
    </source>
</evidence>
<evidence type="ECO:0000313" key="2">
    <source>
        <dbReference type="EMBL" id="KAH7119595.1"/>
    </source>
</evidence>
<sequence length="216" mass="24064">MARQRQSESKREREREAGGSVGVDVDVRSSGGCNGRGRGAGESAAVLGSNWEKRRDRGQRDRGRAGERKRVKEKSEEKSVCAYLPTFTSYWRVEVGLRKAAPGNRAAVQPTNGTTVNNPQAQSKQNGAKVVIEKWMDEAKAREQRAGKEREREGEEKVEGEERCVAFKTGAQCRPFRVVRILFPSSLLGWLLVGPCRRFPRTTTAHSTYSLGIRTV</sequence>
<feature type="compositionally biased region" description="Polar residues" evidence="1">
    <location>
        <begin position="109"/>
        <end position="126"/>
    </location>
</feature>
<name>A0A9P9DFF9_9PLEO</name>
<feature type="region of interest" description="Disordered" evidence="1">
    <location>
        <begin position="104"/>
        <end position="127"/>
    </location>
</feature>
<feature type="region of interest" description="Disordered" evidence="1">
    <location>
        <begin position="1"/>
        <end position="75"/>
    </location>
</feature>
<proteinExistence type="predicted"/>
<feature type="compositionally biased region" description="Basic and acidic residues" evidence="1">
    <location>
        <begin position="1"/>
        <end position="17"/>
    </location>
</feature>
<evidence type="ECO:0000313" key="3">
    <source>
        <dbReference type="Proteomes" id="UP000700596"/>
    </source>
</evidence>
<gene>
    <name evidence="2" type="ORF">B0J11DRAFT_590486</name>
</gene>
<accession>A0A9P9DFF9</accession>
<dbReference type="AlphaFoldDB" id="A0A9P9DFF9"/>
<dbReference type="EMBL" id="JAGMWT010000011">
    <property type="protein sequence ID" value="KAH7119595.1"/>
    <property type="molecule type" value="Genomic_DNA"/>
</dbReference>